<dbReference type="SUPFAM" id="SSF46785">
    <property type="entry name" value="Winged helix' DNA-binding domain"/>
    <property type="match status" value="1"/>
</dbReference>
<name>A0A7X4K6Z3_9SPHN</name>
<dbReference type="PROSITE" id="PS50949">
    <property type="entry name" value="HTH_GNTR"/>
    <property type="match status" value="1"/>
</dbReference>
<accession>A0A7X4K6Z3</accession>
<gene>
    <name evidence="5" type="ORF">GR702_12190</name>
</gene>
<dbReference type="PANTHER" id="PTHR43537">
    <property type="entry name" value="TRANSCRIPTIONAL REGULATOR, GNTR FAMILY"/>
    <property type="match status" value="1"/>
</dbReference>
<dbReference type="Proteomes" id="UP000465810">
    <property type="component" value="Unassembled WGS sequence"/>
</dbReference>
<feature type="domain" description="HTH gntR-type" evidence="4">
    <location>
        <begin position="5"/>
        <end position="73"/>
    </location>
</feature>
<dbReference type="Pfam" id="PF07729">
    <property type="entry name" value="FCD"/>
    <property type="match status" value="1"/>
</dbReference>
<dbReference type="CDD" id="cd07377">
    <property type="entry name" value="WHTH_GntR"/>
    <property type="match status" value="1"/>
</dbReference>
<dbReference type="Pfam" id="PF00392">
    <property type="entry name" value="GntR"/>
    <property type="match status" value="1"/>
</dbReference>
<comment type="caution">
    <text evidence="5">The sequence shown here is derived from an EMBL/GenBank/DDBJ whole genome shotgun (WGS) entry which is preliminary data.</text>
</comment>
<dbReference type="PRINTS" id="PR00035">
    <property type="entry name" value="HTHGNTR"/>
</dbReference>
<dbReference type="InterPro" id="IPR036388">
    <property type="entry name" value="WH-like_DNA-bd_sf"/>
</dbReference>
<evidence type="ECO:0000313" key="5">
    <source>
        <dbReference type="EMBL" id="MYL98526.1"/>
    </source>
</evidence>
<dbReference type="SMART" id="SM00895">
    <property type="entry name" value="FCD"/>
    <property type="match status" value="1"/>
</dbReference>
<protein>
    <submittedName>
        <fullName evidence="5">GntR family transcriptional regulator</fullName>
    </submittedName>
</protein>
<dbReference type="InterPro" id="IPR008920">
    <property type="entry name" value="TF_FadR/GntR_C"/>
</dbReference>
<dbReference type="SUPFAM" id="SSF48008">
    <property type="entry name" value="GntR ligand-binding domain-like"/>
    <property type="match status" value="1"/>
</dbReference>
<dbReference type="InterPro" id="IPR011711">
    <property type="entry name" value="GntR_C"/>
</dbReference>
<evidence type="ECO:0000256" key="2">
    <source>
        <dbReference type="ARBA" id="ARBA00023125"/>
    </source>
</evidence>
<keyword evidence="1" id="KW-0805">Transcription regulation</keyword>
<dbReference type="GO" id="GO:0003677">
    <property type="term" value="F:DNA binding"/>
    <property type="evidence" value="ECO:0007669"/>
    <property type="project" value="UniProtKB-KW"/>
</dbReference>
<dbReference type="AlphaFoldDB" id="A0A7X4K6Z3"/>
<dbReference type="Gene3D" id="1.10.10.10">
    <property type="entry name" value="Winged helix-like DNA-binding domain superfamily/Winged helix DNA-binding domain"/>
    <property type="match status" value="1"/>
</dbReference>
<dbReference type="SMART" id="SM00345">
    <property type="entry name" value="HTH_GNTR"/>
    <property type="match status" value="1"/>
</dbReference>
<dbReference type="PANTHER" id="PTHR43537:SF5">
    <property type="entry name" value="UXU OPERON TRANSCRIPTIONAL REGULATOR"/>
    <property type="match status" value="1"/>
</dbReference>
<sequence length="254" mass="28417">MAERLKLYQRVAQEIEQGIRTGQYAVGSRLPAERDLAEKFEVSRPTIREAMIALEIRALVEVRHGSGVYVAENLPVDRLPAELNVGAFELIEARLMFEGEAAALAATVMSDEEVANIGAILERMEGLDPASAEELALDRQFHMAIAEGTQSSLVAQAIEHLWDLREQSPLCRHMFEQARRVGINPRPDEHRQVFEALKARDGERARAAMRGHLMRVSEDLLAVTELELIEKAKREIGEKRRRIVGAPLSARLPA</sequence>
<dbReference type="InterPro" id="IPR000524">
    <property type="entry name" value="Tscrpt_reg_HTH_GntR"/>
</dbReference>
<evidence type="ECO:0000259" key="4">
    <source>
        <dbReference type="PROSITE" id="PS50949"/>
    </source>
</evidence>
<reference evidence="5 6" key="1">
    <citation type="submission" date="2019-12" db="EMBL/GenBank/DDBJ databases">
        <authorList>
            <person name="Feng G."/>
            <person name="Zhu H."/>
        </authorList>
    </citation>
    <scope>NUCLEOTIDE SEQUENCE [LARGE SCALE GENOMIC DNA]</scope>
    <source>
        <strain evidence="5 6">FGD1</strain>
    </source>
</reference>
<dbReference type="EMBL" id="WVTD01000008">
    <property type="protein sequence ID" value="MYL98526.1"/>
    <property type="molecule type" value="Genomic_DNA"/>
</dbReference>
<dbReference type="RefSeq" id="WP_160986164.1">
    <property type="nucleotide sequence ID" value="NZ_WVTD01000008.1"/>
</dbReference>
<dbReference type="InterPro" id="IPR036390">
    <property type="entry name" value="WH_DNA-bd_sf"/>
</dbReference>
<evidence type="ECO:0000256" key="1">
    <source>
        <dbReference type="ARBA" id="ARBA00023015"/>
    </source>
</evidence>
<organism evidence="5 6">
    <name type="scientific">Novosphingobium silvae</name>
    <dbReference type="NCBI Taxonomy" id="2692619"/>
    <lineage>
        <taxon>Bacteria</taxon>
        <taxon>Pseudomonadati</taxon>
        <taxon>Pseudomonadota</taxon>
        <taxon>Alphaproteobacteria</taxon>
        <taxon>Sphingomonadales</taxon>
        <taxon>Sphingomonadaceae</taxon>
        <taxon>Novosphingobium</taxon>
    </lineage>
</organism>
<dbReference type="GO" id="GO:0003700">
    <property type="term" value="F:DNA-binding transcription factor activity"/>
    <property type="evidence" value="ECO:0007669"/>
    <property type="project" value="InterPro"/>
</dbReference>
<evidence type="ECO:0000313" key="6">
    <source>
        <dbReference type="Proteomes" id="UP000465810"/>
    </source>
</evidence>
<evidence type="ECO:0000256" key="3">
    <source>
        <dbReference type="ARBA" id="ARBA00023163"/>
    </source>
</evidence>
<proteinExistence type="predicted"/>
<keyword evidence="6" id="KW-1185">Reference proteome</keyword>
<keyword evidence="3" id="KW-0804">Transcription</keyword>
<keyword evidence="2" id="KW-0238">DNA-binding</keyword>
<dbReference type="Gene3D" id="1.20.120.530">
    <property type="entry name" value="GntR ligand-binding domain-like"/>
    <property type="match status" value="1"/>
</dbReference>